<reference evidence="9" key="1">
    <citation type="submission" date="2011-12" db="EMBL/GenBank/DDBJ databases">
        <authorList>
            <consortium name="The Broad Institute Genome Sequencing Platform"/>
            <person name="Russ C."/>
            <person name="Tyler B."/>
            <person name="Panabieres F."/>
            <person name="Shan W."/>
            <person name="Tripathy S."/>
            <person name="Grunwald N."/>
            <person name="Machado M."/>
            <person name="Young S.K."/>
            <person name="Zeng Q."/>
            <person name="Gargeya S."/>
            <person name="Fitzgerald M."/>
            <person name="Haas B."/>
            <person name="Abouelleil A."/>
            <person name="Alvarado L."/>
            <person name="Arachchi H.M."/>
            <person name="Berlin A."/>
            <person name="Chapman S.B."/>
            <person name="Gearin G."/>
            <person name="Goldberg J."/>
            <person name="Griggs A."/>
            <person name="Gujja S."/>
            <person name="Hansen M."/>
            <person name="Heiman D."/>
            <person name="Howarth C."/>
            <person name="Larimer J."/>
            <person name="Lui A."/>
            <person name="MacDonald P.J.P."/>
            <person name="McCowen C."/>
            <person name="Montmayeur A."/>
            <person name="Murphy C."/>
            <person name="Neiman D."/>
            <person name="Pearson M."/>
            <person name="Priest M."/>
            <person name="Roberts A."/>
            <person name="Saif S."/>
            <person name="Shea T."/>
            <person name="Sisk P."/>
            <person name="Stolte C."/>
            <person name="Sykes S."/>
            <person name="Wortman J."/>
            <person name="Nusbaum C."/>
            <person name="Birren B."/>
        </authorList>
    </citation>
    <scope>NUCLEOTIDE SEQUENCE [LARGE SCALE GENOMIC DNA]</scope>
    <source>
        <strain evidence="9">INRA-310</strain>
    </source>
</reference>
<dbReference type="SUPFAM" id="SSF52540">
    <property type="entry name" value="P-loop containing nucleoside triphosphate hydrolases"/>
    <property type="match status" value="1"/>
</dbReference>
<evidence type="ECO:0000259" key="7">
    <source>
        <dbReference type="Pfam" id="PF00005"/>
    </source>
</evidence>
<feature type="compositionally biased region" description="Polar residues" evidence="6">
    <location>
        <begin position="1"/>
        <end position="16"/>
    </location>
</feature>
<accession>W2QNF0</accession>
<dbReference type="VEuPathDB" id="FungiDB:PPTG_22173"/>
<proteinExistence type="predicted"/>
<evidence type="ECO:0000256" key="1">
    <source>
        <dbReference type="ARBA" id="ARBA00004141"/>
    </source>
</evidence>
<evidence type="ECO:0000313" key="9">
    <source>
        <dbReference type="Proteomes" id="UP000018817"/>
    </source>
</evidence>
<dbReference type="STRING" id="761204.W2QNF0"/>
<dbReference type="GO" id="GO:0042626">
    <property type="term" value="F:ATPase-coupled transmembrane transporter activity"/>
    <property type="evidence" value="ECO:0007669"/>
    <property type="project" value="TreeGrafter"/>
</dbReference>
<dbReference type="PANTHER" id="PTHR48041">
    <property type="entry name" value="ABC TRANSPORTER G FAMILY MEMBER 28"/>
    <property type="match status" value="1"/>
</dbReference>
<keyword evidence="2" id="KW-0813">Transport</keyword>
<evidence type="ECO:0000256" key="3">
    <source>
        <dbReference type="ARBA" id="ARBA00022692"/>
    </source>
</evidence>
<sequence>MASLRLRSSNSATSPVPASPQPYIGVSTPKGPPSEGSVKTDIPAPRLTLEWQSLQLQVTVQNAKEMEQKTILESMSGVARPGELLVVMGPSGAGKSSLLDCISGRNNAI</sequence>
<dbReference type="InterPro" id="IPR003439">
    <property type="entry name" value="ABC_transporter-like_ATP-bd"/>
</dbReference>
<evidence type="ECO:0000313" key="8">
    <source>
        <dbReference type="EMBL" id="ETN14653.1"/>
    </source>
</evidence>
<evidence type="ECO:0000256" key="5">
    <source>
        <dbReference type="ARBA" id="ARBA00023136"/>
    </source>
</evidence>
<keyword evidence="3" id="KW-0812">Transmembrane</keyword>
<name>W2QNF0_PHYN3</name>
<evidence type="ECO:0000256" key="4">
    <source>
        <dbReference type="ARBA" id="ARBA00022989"/>
    </source>
</evidence>
<gene>
    <name evidence="8" type="ORF">PPTG_22173</name>
</gene>
<dbReference type="GO" id="GO:0016887">
    <property type="term" value="F:ATP hydrolysis activity"/>
    <property type="evidence" value="ECO:0007669"/>
    <property type="project" value="InterPro"/>
</dbReference>
<comment type="subcellular location">
    <subcellularLocation>
        <location evidence="1">Membrane</location>
        <topology evidence="1">Multi-pass membrane protein</topology>
    </subcellularLocation>
</comment>
<dbReference type="PANTHER" id="PTHR48041:SF139">
    <property type="entry name" value="PROTEIN SCARLET"/>
    <property type="match status" value="1"/>
</dbReference>
<dbReference type="GeneID" id="20190772"/>
<dbReference type="EMBL" id="KI669572">
    <property type="protein sequence ID" value="ETN14653.1"/>
    <property type="molecule type" value="Genomic_DNA"/>
</dbReference>
<feature type="non-terminal residue" evidence="8">
    <location>
        <position position="109"/>
    </location>
</feature>
<dbReference type="Gene3D" id="3.40.50.300">
    <property type="entry name" value="P-loop containing nucleotide triphosphate hydrolases"/>
    <property type="match status" value="1"/>
</dbReference>
<keyword evidence="5" id="KW-0472">Membrane</keyword>
<protein>
    <recommendedName>
        <fullName evidence="7">ABC transporter domain-containing protein</fullName>
    </recommendedName>
</protein>
<keyword evidence="4" id="KW-1133">Transmembrane helix</keyword>
<evidence type="ECO:0000256" key="2">
    <source>
        <dbReference type="ARBA" id="ARBA00022448"/>
    </source>
</evidence>
<dbReference type="Pfam" id="PF00005">
    <property type="entry name" value="ABC_tran"/>
    <property type="match status" value="1"/>
</dbReference>
<reference evidence="8 9" key="2">
    <citation type="submission" date="2013-11" db="EMBL/GenBank/DDBJ databases">
        <title>The Genome Sequence of Phytophthora parasitica INRA-310.</title>
        <authorList>
            <consortium name="The Broad Institute Genomics Platform"/>
            <person name="Russ C."/>
            <person name="Tyler B."/>
            <person name="Panabieres F."/>
            <person name="Shan W."/>
            <person name="Tripathy S."/>
            <person name="Grunwald N."/>
            <person name="Machado M."/>
            <person name="Johnson C.S."/>
            <person name="Arredondo F."/>
            <person name="Hong C."/>
            <person name="Coffey M."/>
            <person name="Young S.K."/>
            <person name="Zeng Q."/>
            <person name="Gargeya S."/>
            <person name="Fitzgerald M."/>
            <person name="Abouelleil A."/>
            <person name="Alvarado L."/>
            <person name="Chapman S.B."/>
            <person name="Gainer-Dewar J."/>
            <person name="Goldberg J."/>
            <person name="Griggs A."/>
            <person name="Gujja S."/>
            <person name="Hansen M."/>
            <person name="Howarth C."/>
            <person name="Imamovic A."/>
            <person name="Ireland A."/>
            <person name="Larimer J."/>
            <person name="McCowan C."/>
            <person name="Murphy C."/>
            <person name="Pearson M."/>
            <person name="Poon T.W."/>
            <person name="Priest M."/>
            <person name="Roberts A."/>
            <person name="Saif S."/>
            <person name="Shea T."/>
            <person name="Sykes S."/>
            <person name="Wortman J."/>
            <person name="Nusbaum C."/>
            <person name="Birren B."/>
        </authorList>
    </citation>
    <scope>NUCLEOTIDE SEQUENCE [LARGE SCALE GENOMIC DNA]</scope>
    <source>
        <strain evidence="8 9">INRA-310</strain>
    </source>
</reference>
<dbReference type="GO" id="GO:0016020">
    <property type="term" value="C:membrane"/>
    <property type="evidence" value="ECO:0007669"/>
    <property type="project" value="UniProtKB-SubCell"/>
</dbReference>
<evidence type="ECO:0000256" key="6">
    <source>
        <dbReference type="SAM" id="MobiDB-lite"/>
    </source>
</evidence>
<dbReference type="InterPro" id="IPR027417">
    <property type="entry name" value="P-loop_NTPase"/>
</dbReference>
<feature type="domain" description="ABC transporter" evidence="7">
    <location>
        <begin position="73"/>
        <end position="106"/>
    </location>
</feature>
<dbReference type="InterPro" id="IPR050352">
    <property type="entry name" value="ABCG_transporters"/>
</dbReference>
<dbReference type="GO" id="GO:0005524">
    <property type="term" value="F:ATP binding"/>
    <property type="evidence" value="ECO:0007669"/>
    <property type="project" value="InterPro"/>
</dbReference>
<dbReference type="Proteomes" id="UP000018817">
    <property type="component" value="Unassembled WGS sequence"/>
</dbReference>
<feature type="region of interest" description="Disordered" evidence="6">
    <location>
        <begin position="1"/>
        <end position="41"/>
    </location>
</feature>
<dbReference type="AlphaFoldDB" id="W2QNF0"/>
<dbReference type="RefSeq" id="XP_008900315.1">
    <property type="nucleotide sequence ID" value="XM_008902067.1"/>
</dbReference>
<organism evidence="8 9">
    <name type="scientific">Phytophthora nicotianae (strain INRA-310)</name>
    <name type="common">Phytophthora parasitica</name>
    <dbReference type="NCBI Taxonomy" id="761204"/>
    <lineage>
        <taxon>Eukaryota</taxon>
        <taxon>Sar</taxon>
        <taxon>Stramenopiles</taxon>
        <taxon>Oomycota</taxon>
        <taxon>Peronosporomycetes</taxon>
        <taxon>Peronosporales</taxon>
        <taxon>Peronosporaceae</taxon>
        <taxon>Phytophthora</taxon>
    </lineage>
</organism>